<feature type="region of interest" description="Disordered" evidence="1">
    <location>
        <begin position="124"/>
        <end position="179"/>
    </location>
</feature>
<evidence type="ECO:0000313" key="3">
    <source>
        <dbReference type="Proteomes" id="UP000494115"/>
    </source>
</evidence>
<feature type="region of interest" description="Disordered" evidence="1">
    <location>
        <begin position="224"/>
        <end position="307"/>
    </location>
</feature>
<feature type="compositionally biased region" description="Low complexity" evidence="1">
    <location>
        <begin position="245"/>
        <end position="266"/>
    </location>
</feature>
<feature type="compositionally biased region" description="Gly residues" evidence="1">
    <location>
        <begin position="231"/>
        <end position="244"/>
    </location>
</feature>
<dbReference type="EMBL" id="CADIKM010000010">
    <property type="protein sequence ID" value="CAB3788816.1"/>
    <property type="molecule type" value="Genomic_DNA"/>
</dbReference>
<gene>
    <name evidence="2" type="ORF">LMG28138_02685</name>
</gene>
<feature type="compositionally biased region" description="Low complexity" evidence="1">
    <location>
        <begin position="169"/>
        <end position="179"/>
    </location>
</feature>
<name>A0A6S7B5K1_9BURK</name>
<protein>
    <submittedName>
        <fullName evidence="2">Uncharacterized protein</fullName>
    </submittedName>
</protein>
<keyword evidence="3" id="KW-1185">Reference proteome</keyword>
<feature type="compositionally biased region" description="Low complexity" evidence="1">
    <location>
        <begin position="127"/>
        <end position="151"/>
    </location>
</feature>
<accession>A0A6S7B5K1</accession>
<dbReference type="AlphaFoldDB" id="A0A6S7B5K1"/>
<evidence type="ECO:0000313" key="2">
    <source>
        <dbReference type="EMBL" id="CAB3788816.1"/>
    </source>
</evidence>
<reference evidence="2 3" key="1">
    <citation type="submission" date="2020-04" db="EMBL/GenBank/DDBJ databases">
        <authorList>
            <person name="De Canck E."/>
        </authorList>
    </citation>
    <scope>NUCLEOTIDE SEQUENCE [LARGE SCALE GENOMIC DNA]</scope>
    <source>
        <strain evidence="2 3">LMG 28138</strain>
    </source>
</reference>
<sequence>MTESAGTPFGYDMFEKMWGMFREGPFAAQFAAPFSMPGMGGTPSLSAMSNLVAPLTNVEELDKRIEEMRAVEQWLKLNLNMLQSAIQALEVQRSTLATLRAFGAFAQSSVAAAAEAGAAVTREGTRAAESAADTARQAAASRTPTRAPAGEAGREGGQSGTSSPPAPQAPASDPAAMSAAFDPNGWWNLLQSQFNQIAGLAAASAAAGMPAAATAAGNMSGANVQDAAKTGTGGKTTDAGGGRTRPGSKSASADGDGAARATSKPPAKARAKPVARSTTKPPKAAMRAADKASLSVPLVSKSTRPLK</sequence>
<dbReference type="InterPro" id="IPR050026">
    <property type="entry name" value="PHA_gran_PhaM_N"/>
</dbReference>
<dbReference type="Proteomes" id="UP000494115">
    <property type="component" value="Unassembled WGS sequence"/>
</dbReference>
<dbReference type="NCBIfam" id="NF043076">
    <property type="entry name" value="PHA_gran_PhaM"/>
    <property type="match status" value="1"/>
</dbReference>
<proteinExistence type="predicted"/>
<organism evidence="2 3">
    <name type="scientific">Pararobbsia alpina</name>
    <dbReference type="NCBI Taxonomy" id="621374"/>
    <lineage>
        <taxon>Bacteria</taxon>
        <taxon>Pseudomonadati</taxon>
        <taxon>Pseudomonadota</taxon>
        <taxon>Betaproteobacteria</taxon>
        <taxon>Burkholderiales</taxon>
        <taxon>Burkholderiaceae</taxon>
        <taxon>Pararobbsia</taxon>
    </lineage>
</organism>
<dbReference type="RefSeq" id="WP_246257341.1">
    <property type="nucleotide sequence ID" value="NZ_CADIKM010000010.1"/>
</dbReference>
<evidence type="ECO:0000256" key="1">
    <source>
        <dbReference type="SAM" id="MobiDB-lite"/>
    </source>
</evidence>